<proteinExistence type="predicted"/>
<reference evidence="1" key="2">
    <citation type="submission" date="2018-10" db="UniProtKB">
        <authorList>
            <consortium name="EnsemblPlants"/>
        </authorList>
    </citation>
    <scope>IDENTIFICATION</scope>
</reference>
<evidence type="ECO:0000313" key="1">
    <source>
        <dbReference type="EnsemblPlants" id="TraesCS3D02G034600.1.cds1"/>
    </source>
</evidence>
<dbReference type="Gramene" id="TraesWEE_scaffold_012720_01G001200.1">
    <property type="protein sequence ID" value="TraesWEE_scaffold_012720_01G001200.1"/>
    <property type="gene ID" value="TraesWEE_scaffold_012720_01G001200"/>
</dbReference>
<dbReference type="Gramene" id="TraesLAC3D03G01746100.1">
    <property type="protein sequence ID" value="TraesLAC3D03G01746100.1.CDS1"/>
    <property type="gene ID" value="TraesLAC3D03G01746100"/>
</dbReference>
<dbReference type="AlphaFoldDB" id="A0A3B6GLG2"/>
<reference evidence="1" key="1">
    <citation type="submission" date="2018-08" db="EMBL/GenBank/DDBJ databases">
        <authorList>
            <person name="Rossello M."/>
        </authorList>
    </citation>
    <scope>NUCLEOTIDE SEQUENCE [LARGE SCALE GENOMIC DNA]</scope>
    <source>
        <strain evidence="1">cv. Chinese Spring</strain>
    </source>
</reference>
<dbReference type="Gramene" id="TraesLDM3D03G01802680.1">
    <property type="protein sequence ID" value="TraesLDM3D03G01802680.1.CDS1"/>
    <property type="gene ID" value="TraesLDM3D03G01802680"/>
</dbReference>
<dbReference type="Gramene" id="TraesCAD_scaffold_015148_01G001200.1">
    <property type="protein sequence ID" value="TraesCAD_scaffold_015148_01G001200.1"/>
    <property type="gene ID" value="TraesCAD_scaffold_015148_01G001200"/>
</dbReference>
<organism evidence="1">
    <name type="scientific">Triticum aestivum</name>
    <name type="common">Wheat</name>
    <dbReference type="NCBI Taxonomy" id="4565"/>
    <lineage>
        <taxon>Eukaryota</taxon>
        <taxon>Viridiplantae</taxon>
        <taxon>Streptophyta</taxon>
        <taxon>Embryophyta</taxon>
        <taxon>Tracheophyta</taxon>
        <taxon>Spermatophyta</taxon>
        <taxon>Magnoliopsida</taxon>
        <taxon>Liliopsida</taxon>
        <taxon>Poales</taxon>
        <taxon>Poaceae</taxon>
        <taxon>BOP clade</taxon>
        <taxon>Pooideae</taxon>
        <taxon>Triticodae</taxon>
        <taxon>Triticeae</taxon>
        <taxon>Triticinae</taxon>
        <taxon>Triticum</taxon>
    </lineage>
</organism>
<dbReference type="Gramene" id="TraesJUL3D03G01822560.1">
    <property type="protein sequence ID" value="TraesJUL3D03G01822560.1.CDS1"/>
    <property type="gene ID" value="TraesJUL3D03G01822560"/>
</dbReference>
<dbReference type="SUPFAM" id="SSF81383">
    <property type="entry name" value="F-box domain"/>
    <property type="match status" value="1"/>
</dbReference>
<dbReference type="RefSeq" id="XP_044352733.1">
    <property type="nucleotide sequence ID" value="XM_044496798.1"/>
</dbReference>
<gene>
    <name evidence="1" type="primary">LOC123073757</name>
</gene>
<evidence type="ECO:0000313" key="2">
    <source>
        <dbReference type="Proteomes" id="UP000019116"/>
    </source>
</evidence>
<dbReference type="PANTHER" id="PTHR33207">
    <property type="entry name" value="F-BOX DOMAIN CONTAINING PROTEIN-RELATED"/>
    <property type="match status" value="1"/>
</dbReference>
<dbReference type="Gramene" id="TraesJAG3D03G01813220.1">
    <property type="protein sequence ID" value="TraesJAG3D03G01813220.1.CDS1"/>
    <property type="gene ID" value="TraesJAG3D03G01813220"/>
</dbReference>
<dbReference type="Gramene" id="TraesROB_scaffold_046368_01G000400.1">
    <property type="protein sequence ID" value="TraesROB_scaffold_046368_01G000400.1"/>
    <property type="gene ID" value="TraesROB_scaffold_046368_01G000400"/>
</dbReference>
<dbReference type="GeneID" id="123073757"/>
<dbReference type="Gramene" id="TraesCS3D02G034600.1">
    <property type="protein sequence ID" value="TraesCS3D02G034600.1.cds1"/>
    <property type="gene ID" value="TraesCS3D02G034600"/>
</dbReference>
<dbReference type="EnsemblPlants" id="TraesCS3D02G034600.1">
    <property type="protein sequence ID" value="TraesCS3D02G034600.1.cds1"/>
    <property type="gene ID" value="TraesCS3D02G034600"/>
</dbReference>
<accession>A0A3B6GLG2</accession>
<dbReference type="InterPro" id="IPR036047">
    <property type="entry name" value="F-box-like_dom_sf"/>
</dbReference>
<evidence type="ECO:0008006" key="3">
    <source>
        <dbReference type="Google" id="ProtNLM"/>
    </source>
</evidence>
<keyword evidence="2" id="KW-1185">Reference proteome</keyword>
<protein>
    <recommendedName>
        <fullName evidence="3">F-box domain-containing protein</fullName>
    </recommendedName>
</protein>
<dbReference type="Gramene" id="TraesCLE_scaffold_044233_01G000400.1">
    <property type="protein sequence ID" value="TraesCLE_scaffold_044233_01G000400.1"/>
    <property type="gene ID" value="TraesCLE_scaffold_044233_01G000400"/>
</dbReference>
<dbReference type="Gramene" id="TraesSTA3D03G01791340.1">
    <property type="protein sequence ID" value="TraesSTA3D03G01791340.1.CDS1"/>
    <property type="gene ID" value="TraesSTA3D03G01791340"/>
</dbReference>
<dbReference type="Gramene" id="TraesNOR3D03G01831020.1">
    <property type="protein sequence ID" value="TraesNOR3D03G01831020.1.CDS1"/>
    <property type="gene ID" value="TraesNOR3D03G01831020"/>
</dbReference>
<name>A0A3B6GLG2_WHEAT</name>
<dbReference type="Gramene" id="TraesARI3D03G01836130.1">
    <property type="protein sequence ID" value="TraesARI3D03G01836130.1.CDS1"/>
    <property type="gene ID" value="TraesARI3D03G01836130"/>
</dbReference>
<sequence length="416" mass="46531">MAMVAPEICYIDLLDEDILAKIFACLPEPTSIAHSTLACKPWCHVITDHGILRQHRPPALCGIFQEVYSPELGKHRMIFSPTNQVESPDLVEKINNVQTNIAKSLPGGPWSIVDSLENLLLLWHVRPINDSGAMEICAIYNPINHDFQELPPVVNSRYIKFFGASMLRDDSATSSDLSFKVVCVVAVLSDHADEWIYQTCVHSGGSDNGGSWSVLPYRASSRMTHIWSISGICVRQATCVGAALFRNIRYLRSTAASYTDSMWVLMLDKRTGGTSLMVTPPNSWMLPDGGAFVDYGRGNDEKLWFVCIDRLLVLRLYSHPKPQESNATQLSEQCCLEGKVEPHPLIMELVVDATGADKQCAHNVCSCHGYVFFSIEKYGYFAVHLRSMRVQRLSGVPGNYRGRLYPFMCCNLNELF</sequence>
<dbReference type="OrthoDB" id="10268549at2759"/>
<dbReference type="Proteomes" id="UP000019116">
    <property type="component" value="Chromosome 3D"/>
</dbReference>
<dbReference type="Gramene" id="TraesPARA_EIv1.0_1057370.1">
    <property type="protein sequence ID" value="TraesPARA_EIv1.0_1057370.1.CDS1"/>
    <property type="gene ID" value="TraesPARA_EIv1.0_1057370"/>
</dbReference>
<dbReference type="Gramene" id="TraesMAC3D03G01804150.1">
    <property type="protein sequence ID" value="TraesMAC3D03G01804150.1.CDS1"/>
    <property type="gene ID" value="TraesMAC3D03G01804150"/>
</dbReference>